<protein>
    <submittedName>
        <fullName evidence="1">Uncharacterized protein</fullName>
    </submittedName>
</protein>
<accession>A0A0A2C5G8</accession>
<gene>
    <name evidence="1" type="ORF">EV03_0738</name>
</gene>
<evidence type="ECO:0000313" key="1">
    <source>
        <dbReference type="EMBL" id="KGG20802.1"/>
    </source>
</evidence>
<name>A0A0A2C5G8_PROMR</name>
<dbReference type="AlphaFoldDB" id="A0A0A2C5G8"/>
<sequence>MYLNKLLKPQKNPTIFNATAFEDKSLFQDLTLEHKIHNRNI</sequence>
<proteinExistence type="predicted"/>
<dbReference type="Proteomes" id="UP000030392">
    <property type="component" value="Unassembled WGS sequence"/>
</dbReference>
<dbReference type="EMBL" id="JNAX01000010">
    <property type="protein sequence ID" value="KGG20802.1"/>
    <property type="molecule type" value="Genomic_DNA"/>
</dbReference>
<evidence type="ECO:0000313" key="2">
    <source>
        <dbReference type="Proteomes" id="UP000030392"/>
    </source>
</evidence>
<organism evidence="1 2">
    <name type="scientific">Prochlorococcus marinus str. PAC1</name>
    <dbReference type="NCBI Taxonomy" id="59924"/>
    <lineage>
        <taxon>Bacteria</taxon>
        <taxon>Bacillati</taxon>
        <taxon>Cyanobacteriota</taxon>
        <taxon>Cyanophyceae</taxon>
        <taxon>Synechococcales</taxon>
        <taxon>Prochlorococcaceae</taxon>
        <taxon>Prochlorococcus</taxon>
    </lineage>
</organism>
<reference evidence="2" key="1">
    <citation type="journal article" date="2014" name="Sci. Data">
        <title>Genomes of diverse isolates of the marine cyanobacterium Prochlorococcus.</title>
        <authorList>
            <person name="Biller S."/>
            <person name="Berube P."/>
            <person name="Thompson J."/>
            <person name="Kelly L."/>
            <person name="Roggensack S."/>
            <person name="Awad L."/>
            <person name="Roache-Johnson K."/>
            <person name="Ding H."/>
            <person name="Giovannoni S.J."/>
            <person name="Moore L.R."/>
            <person name="Chisholm S.W."/>
        </authorList>
    </citation>
    <scope>NUCLEOTIDE SEQUENCE [LARGE SCALE GENOMIC DNA]</scope>
    <source>
        <strain evidence="2">PAC1</strain>
    </source>
</reference>
<comment type="caution">
    <text evidence="1">The sequence shown here is derived from an EMBL/GenBank/DDBJ whole genome shotgun (WGS) entry which is preliminary data.</text>
</comment>